<keyword evidence="2" id="KW-1185">Reference proteome</keyword>
<evidence type="ECO:0008006" key="3">
    <source>
        <dbReference type="Google" id="ProtNLM"/>
    </source>
</evidence>
<proteinExistence type="predicted"/>
<dbReference type="RefSeq" id="WP_147418473.1">
    <property type="nucleotide sequence ID" value="NZ_RAQM01000006.1"/>
</dbReference>
<dbReference type="EMBL" id="RAQM01000006">
    <property type="protein sequence ID" value="RKF05038.1"/>
    <property type="molecule type" value="Genomic_DNA"/>
</dbReference>
<dbReference type="PROSITE" id="PS51257">
    <property type="entry name" value="PROKAR_LIPOPROTEIN"/>
    <property type="match status" value="1"/>
</dbReference>
<evidence type="ECO:0000313" key="1">
    <source>
        <dbReference type="EMBL" id="RKF05038.1"/>
    </source>
</evidence>
<evidence type="ECO:0000313" key="2">
    <source>
        <dbReference type="Proteomes" id="UP000285780"/>
    </source>
</evidence>
<accession>A0A420E4N2</accession>
<dbReference type="InterPro" id="IPR035986">
    <property type="entry name" value="PKD_dom_sf"/>
</dbReference>
<reference evidence="1 2" key="1">
    <citation type="submission" date="2018-09" db="EMBL/GenBank/DDBJ databases">
        <title>Genomic Encyclopedia of Archaeal and Bacterial Type Strains, Phase II (KMG-II): from individual species to whole genera.</title>
        <authorList>
            <person name="Goeker M."/>
        </authorList>
    </citation>
    <scope>NUCLEOTIDE SEQUENCE [LARGE SCALE GENOMIC DNA]</scope>
    <source>
        <strain evidence="1 2">DSM 16505</strain>
    </source>
</reference>
<dbReference type="SUPFAM" id="SSF49299">
    <property type="entry name" value="PKD domain"/>
    <property type="match status" value="1"/>
</dbReference>
<protein>
    <recommendedName>
        <fullName evidence="3">PKD domain-containing protein</fullName>
    </recommendedName>
</protein>
<comment type="caution">
    <text evidence="1">The sequence shown here is derived from an EMBL/GenBank/DDBJ whole genome shotgun (WGS) entry which is preliminary data.</text>
</comment>
<dbReference type="Proteomes" id="UP000285780">
    <property type="component" value="Unassembled WGS sequence"/>
</dbReference>
<name>A0A420E4N2_9FLAO</name>
<gene>
    <name evidence="1" type="ORF">C8N26_0437</name>
</gene>
<dbReference type="AlphaFoldDB" id="A0A420E4N2"/>
<organism evidence="1 2">
    <name type="scientific">Tenacibaculum lutimaris</name>
    <dbReference type="NCBI Taxonomy" id="285258"/>
    <lineage>
        <taxon>Bacteria</taxon>
        <taxon>Pseudomonadati</taxon>
        <taxon>Bacteroidota</taxon>
        <taxon>Flavobacteriia</taxon>
        <taxon>Flavobacteriales</taxon>
        <taxon>Flavobacteriaceae</taxon>
        <taxon>Tenacibaculum</taxon>
    </lineage>
</organism>
<sequence>MKTNFKNFAFIVLSSIFLFSCQTEDSIDDMSPKIKTEKSKDESNLVSRSGVCSYIEVDNESKDYIGQYRTYTVVENHSTYQWSIENGNSVQIVGASNQKSVTLYFSTGFSQAEIRVVFGDCDERFTLTDTRCNVDCVNYPTRPLAYPVYSTFGSPVPNNYEKDRLGSNYICTTTINNELSVPFERCASYNWSITPAGNLGKVFPSHNSAIVAVTQPGTYTVTLTTTNVVGSRVEKFILYAEDCNAVGDPIGF</sequence>